<sequence length="171" mass="19812">MKITKPSPENYPSFYGSYIDSVPEQIEPFLENQWHEIKTFILNTSKNKLDYRYGPDKWTIAEVFGHIIDVEKVMGYRLLAFSRKDNTSIPGFSEDDYVRNSVYINMEKEDLAEWWQYERGANLMMLNAISQDALEFVGNANGAPIKTSALPYILGGHAQHHVNILKDRYKI</sequence>
<dbReference type="InterPro" id="IPR034660">
    <property type="entry name" value="DinB/YfiT-like"/>
</dbReference>
<comment type="caution">
    <text evidence="2">The sequence shown here is derived from an EMBL/GenBank/DDBJ whole genome shotgun (WGS) entry which is preliminary data.</text>
</comment>
<evidence type="ECO:0000259" key="1">
    <source>
        <dbReference type="Pfam" id="PF12867"/>
    </source>
</evidence>
<accession>A0ABT3RKY3</accession>
<evidence type="ECO:0000313" key="2">
    <source>
        <dbReference type="EMBL" id="MCX2742231.1"/>
    </source>
</evidence>
<dbReference type="EMBL" id="JAPFQN010000001">
    <property type="protein sequence ID" value="MCX2742231.1"/>
    <property type="molecule type" value="Genomic_DNA"/>
</dbReference>
<dbReference type="InterPro" id="IPR024775">
    <property type="entry name" value="DinB-like"/>
</dbReference>
<protein>
    <submittedName>
        <fullName evidence="2">DinB family protein</fullName>
    </submittedName>
</protein>
<dbReference type="SUPFAM" id="SSF109854">
    <property type="entry name" value="DinB/YfiT-like putative metalloenzymes"/>
    <property type="match status" value="1"/>
</dbReference>
<organism evidence="2 3">
    <name type="scientific">Mangrovivirga halotolerans</name>
    <dbReference type="NCBI Taxonomy" id="2993936"/>
    <lineage>
        <taxon>Bacteria</taxon>
        <taxon>Pseudomonadati</taxon>
        <taxon>Bacteroidota</taxon>
        <taxon>Cytophagia</taxon>
        <taxon>Cytophagales</taxon>
        <taxon>Mangrovivirgaceae</taxon>
        <taxon>Mangrovivirga</taxon>
    </lineage>
</organism>
<feature type="domain" description="DinB-like" evidence="1">
    <location>
        <begin position="30"/>
        <end position="164"/>
    </location>
</feature>
<keyword evidence="3" id="KW-1185">Reference proteome</keyword>
<dbReference type="Pfam" id="PF12867">
    <property type="entry name" value="DinB_2"/>
    <property type="match status" value="1"/>
</dbReference>
<evidence type="ECO:0000313" key="3">
    <source>
        <dbReference type="Proteomes" id="UP001209885"/>
    </source>
</evidence>
<gene>
    <name evidence="2" type="ORF">OO013_00060</name>
</gene>
<dbReference type="Gene3D" id="1.20.120.450">
    <property type="entry name" value="dinb family like domain"/>
    <property type="match status" value="1"/>
</dbReference>
<dbReference type="RefSeq" id="WP_266054468.1">
    <property type="nucleotide sequence ID" value="NZ_JAPFQN010000001.1"/>
</dbReference>
<dbReference type="Proteomes" id="UP001209885">
    <property type="component" value="Unassembled WGS sequence"/>
</dbReference>
<proteinExistence type="predicted"/>
<reference evidence="2 3" key="1">
    <citation type="submission" date="2022-11" db="EMBL/GenBank/DDBJ databases">
        <title>The characterization of three novel Bacteroidetes species and genomic analysis of their roles in tidal elemental geochemical cycles.</title>
        <authorList>
            <person name="Ma K."/>
        </authorList>
    </citation>
    <scope>NUCLEOTIDE SEQUENCE [LARGE SCALE GENOMIC DNA]</scope>
    <source>
        <strain evidence="2 3">M17</strain>
    </source>
</reference>
<name>A0ABT3RKY3_9BACT</name>